<dbReference type="AlphaFoldDB" id="A0A154IIH7"/>
<dbReference type="EC" id="1.14.14.5" evidence="2 7"/>
<keyword evidence="3 7" id="KW-0285">Flavoprotein</keyword>
<dbReference type="EMBL" id="LVYU01000093">
    <property type="protein sequence ID" value="KZB00343.1"/>
    <property type="molecule type" value="Genomic_DNA"/>
</dbReference>
<dbReference type="SUPFAM" id="SSF51679">
    <property type="entry name" value="Bacterial luciferase-like"/>
    <property type="match status" value="1"/>
</dbReference>
<evidence type="ECO:0000256" key="3">
    <source>
        <dbReference type="ARBA" id="ARBA00022630"/>
    </source>
</evidence>
<evidence type="ECO:0000256" key="4">
    <source>
        <dbReference type="ARBA" id="ARBA00022643"/>
    </source>
</evidence>
<keyword evidence="6 7" id="KW-0503">Monooxygenase</keyword>
<evidence type="ECO:0000256" key="6">
    <source>
        <dbReference type="ARBA" id="ARBA00023033"/>
    </source>
</evidence>
<gene>
    <name evidence="7" type="primary">ssuD</name>
    <name evidence="9" type="ORF">A4A59_18235</name>
</gene>
<name>A0A154IIH7_RHILE</name>
<dbReference type="HAMAP" id="MF_01229">
    <property type="entry name" value="Alkanesulf_monooxygen"/>
    <property type="match status" value="1"/>
</dbReference>
<comment type="catalytic activity">
    <reaction evidence="7">
        <text>an alkanesulfonate + FMNH2 + O2 = an aldehyde + FMN + sulfite + H2O + 2 H(+)</text>
        <dbReference type="Rhea" id="RHEA:23064"/>
        <dbReference type="ChEBI" id="CHEBI:15377"/>
        <dbReference type="ChEBI" id="CHEBI:15378"/>
        <dbReference type="ChEBI" id="CHEBI:15379"/>
        <dbReference type="ChEBI" id="CHEBI:17359"/>
        <dbReference type="ChEBI" id="CHEBI:17478"/>
        <dbReference type="ChEBI" id="CHEBI:57618"/>
        <dbReference type="ChEBI" id="CHEBI:58210"/>
        <dbReference type="ChEBI" id="CHEBI:134249"/>
        <dbReference type="EC" id="1.14.14.5"/>
    </reaction>
</comment>
<dbReference type="Gene3D" id="3.20.20.30">
    <property type="entry name" value="Luciferase-like domain"/>
    <property type="match status" value="1"/>
</dbReference>
<reference evidence="9" key="1">
    <citation type="submission" date="2016-03" db="EMBL/GenBank/DDBJ databases">
        <title>Microsymbionts genomes from the relict species Vavilovia formosa.</title>
        <authorList>
            <person name="Chirak E."/>
            <person name="Kimeklis A."/>
            <person name="Kopat V."/>
            <person name="Andronov E."/>
        </authorList>
    </citation>
    <scope>NUCLEOTIDE SEQUENCE [LARGE SCALE GENOMIC DNA]</scope>
    <source>
        <strain evidence="9">Vaf12</strain>
    </source>
</reference>
<organism evidence="9">
    <name type="scientific">Rhizobium leguminosarum</name>
    <dbReference type="NCBI Taxonomy" id="384"/>
    <lineage>
        <taxon>Bacteria</taxon>
        <taxon>Pseudomonadati</taxon>
        <taxon>Pseudomonadota</taxon>
        <taxon>Alphaproteobacteria</taxon>
        <taxon>Hyphomicrobiales</taxon>
        <taxon>Rhizobiaceae</taxon>
        <taxon>Rhizobium/Agrobacterium group</taxon>
        <taxon>Rhizobium</taxon>
    </lineage>
</organism>
<evidence type="ECO:0000256" key="5">
    <source>
        <dbReference type="ARBA" id="ARBA00023002"/>
    </source>
</evidence>
<dbReference type="InterPro" id="IPR019911">
    <property type="entry name" value="Alkanesulphonate_mOase_FMN-dep"/>
</dbReference>
<protein>
    <recommendedName>
        <fullName evidence="2 7">Alkanesulfonate monooxygenase</fullName>
        <ecNumber evidence="2 7">1.14.14.5</ecNumber>
    </recommendedName>
    <alternativeName>
        <fullName evidence="7">FMNH2-dependent aliphatic sulfonate monooxygenase</fullName>
    </alternativeName>
</protein>
<proteinExistence type="inferred from homology"/>
<dbReference type="PANTHER" id="PTHR42847">
    <property type="entry name" value="ALKANESULFONATE MONOOXYGENASE"/>
    <property type="match status" value="1"/>
</dbReference>
<comment type="similarity">
    <text evidence="1 7">Belongs to the SsuD family.</text>
</comment>
<keyword evidence="4 7" id="KW-0288">FMN</keyword>
<dbReference type="InterPro" id="IPR011251">
    <property type="entry name" value="Luciferase-like_dom"/>
</dbReference>
<keyword evidence="5 7" id="KW-0560">Oxidoreductase</keyword>
<dbReference type="InterPro" id="IPR050172">
    <property type="entry name" value="SsuD_RutA_monooxygenase"/>
</dbReference>
<comment type="caution">
    <text evidence="9">The sequence shown here is derived from an EMBL/GenBank/DDBJ whole genome shotgun (WGS) entry which is preliminary data.</text>
</comment>
<dbReference type="InterPro" id="IPR036661">
    <property type="entry name" value="Luciferase-like_sf"/>
</dbReference>
<sequence length="396" mass="43046">MTTISHTGTSEPINFLWFIPTSGDGTYLGSSDLNRAPEIGYLTQIAQAVDRLGYSGVLLPTGVACEESFVTAAALAAKTEKLQFLVAIRPGTASPAYYARLATTLDRISNGRLLLNIVVGGSPAELAGDGIHLEHDERYAHAEEFFTVFEELLEKGTASFDGKYIKATNARLGFPSVQNPRPPLYFGGSSDAGIDFSVGRVDKYLTWGEPPAQVAEKITKVRKAAGERGREVSFGIRLHFIVRETDEEAWEAAERLIRHLDDDTIREAQERFVHESDSVGQKRMAALHGGRRDKLEVSPNLWAGVGLVRAGAGTALVGSPKTVAARLREYQEIGIDTVIGSGYPHLEEAYRVAELLFPELGITREQQRLGFNNEFGRKQVFAGGSHGGNLKVVSGS</sequence>
<dbReference type="GO" id="GO:0008726">
    <property type="term" value="F:alkanesulfonate monooxygenase activity"/>
    <property type="evidence" value="ECO:0007669"/>
    <property type="project" value="UniProtKB-UniRule"/>
</dbReference>
<dbReference type="RefSeq" id="WP_062942195.1">
    <property type="nucleotide sequence ID" value="NZ_CP171844.1"/>
</dbReference>
<dbReference type="CDD" id="cd01094">
    <property type="entry name" value="Alkanesulfonate_monoxygenase"/>
    <property type="match status" value="1"/>
</dbReference>
<feature type="domain" description="Luciferase-like" evidence="8">
    <location>
        <begin position="14"/>
        <end position="336"/>
    </location>
</feature>
<dbReference type="PANTHER" id="PTHR42847:SF4">
    <property type="entry name" value="ALKANESULFONATE MONOOXYGENASE-RELATED"/>
    <property type="match status" value="1"/>
</dbReference>
<accession>A0A154IIH7</accession>
<evidence type="ECO:0000256" key="2">
    <source>
        <dbReference type="ARBA" id="ARBA00012113"/>
    </source>
</evidence>
<evidence type="ECO:0000259" key="8">
    <source>
        <dbReference type="Pfam" id="PF00296"/>
    </source>
</evidence>
<evidence type="ECO:0000256" key="1">
    <source>
        <dbReference type="ARBA" id="ARBA00007044"/>
    </source>
</evidence>
<evidence type="ECO:0000313" key="9">
    <source>
        <dbReference type="EMBL" id="KZB00343.1"/>
    </source>
</evidence>
<dbReference type="Pfam" id="PF00296">
    <property type="entry name" value="Bac_luciferase"/>
    <property type="match status" value="1"/>
</dbReference>
<dbReference type="GO" id="GO:0046306">
    <property type="term" value="P:alkanesulfonate catabolic process"/>
    <property type="evidence" value="ECO:0007669"/>
    <property type="project" value="TreeGrafter"/>
</dbReference>
<dbReference type="NCBIfam" id="NF001939">
    <property type="entry name" value="PRK00719.1"/>
    <property type="match status" value="1"/>
</dbReference>
<dbReference type="NCBIfam" id="TIGR03565">
    <property type="entry name" value="alk_sulf_monoox"/>
    <property type="match status" value="1"/>
</dbReference>
<evidence type="ECO:0000256" key="7">
    <source>
        <dbReference type="HAMAP-Rule" id="MF_01229"/>
    </source>
</evidence>
<comment type="function">
    <text evidence="7">Catalyzes the desulfonation of aliphatic sulfonates.</text>
</comment>